<dbReference type="SUPFAM" id="SSF51206">
    <property type="entry name" value="cAMP-binding domain-like"/>
    <property type="match status" value="1"/>
</dbReference>
<dbReference type="PRINTS" id="PR00469">
    <property type="entry name" value="PNDRDTASEII"/>
</dbReference>
<proteinExistence type="inferred from homology"/>
<protein>
    <recommendedName>
        <fullName evidence="4">Cyclic nucleotide-binding domain-containing protein</fullName>
    </recommendedName>
</protein>
<dbReference type="OMA" id="RGVWYWA"/>
<dbReference type="GO" id="GO:0016491">
    <property type="term" value="F:oxidoreductase activity"/>
    <property type="evidence" value="ECO:0007669"/>
    <property type="project" value="UniProtKB-KW"/>
</dbReference>
<dbReference type="PANTHER" id="PTHR48105">
    <property type="entry name" value="THIOREDOXIN REDUCTASE 1-RELATED-RELATED"/>
    <property type="match status" value="1"/>
</dbReference>
<gene>
    <name evidence="5" type="ORF">SPPG_08220</name>
</gene>
<dbReference type="Gene3D" id="3.50.50.60">
    <property type="entry name" value="FAD/NAD(P)-binding domain"/>
    <property type="match status" value="2"/>
</dbReference>
<dbReference type="RefSeq" id="XP_016604355.1">
    <property type="nucleotide sequence ID" value="XM_016756381.1"/>
</dbReference>
<evidence type="ECO:0000313" key="6">
    <source>
        <dbReference type="Proteomes" id="UP000053201"/>
    </source>
</evidence>
<dbReference type="SMART" id="SM00100">
    <property type="entry name" value="cNMP"/>
    <property type="match status" value="1"/>
</dbReference>
<dbReference type="Pfam" id="PF00027">
    <property type="entry name" value="cNMP_binding"/>
    <property type="match status" value="1"/>
</dbReference>
<dbReference type="VEuPathDB" id="FungiDB:SPPG_08220"/>
<evidence type="ECO:0000256" key="2">
    <source>
        <dbReference type="ARBA" id="ARBA00022630"/>
    </source>
</evidence>
<keyword evidence="3" id="KW-0560">Oxidoreductase</keyword>
<keyword evidence="6" id="KW-1185">Reference proteome</keyword>
<evidence type="ECO:0000256" key="3">
    <source>
        <dbReference type="ARBA" id="ARBA00023002"/>
    </source>
</evidence>
<dbReference type="STRING" id="645134.A0A0L0H496"/>
<dbReference type="Gene3D" id="3.40.30.10">
    <property type="entry name" value="Glutaredoxin"/>
    <property type="match status" value="1"/>
</dbReference>
<dbReference type="InParanoid" id="A0A0L0H496"/>
<dbReference type="InterPro" id="IPR036188">
    <property type="entry name" value="FAD/NAD-bd_sf"/>
</dbReference>
<dbReference type="GO" id="GO:0097237">
    <property type="term" value="P:cellular response to toxic substance"/>
    <property type="evidence" value="ECO:0007669"/>
    <property type="project" value="UniProtKB-ARBA"/>
</dbReference>
<comment type="similarity">
    <text evidence="1">Belongs to the class-II pyridine nucleotide-disulfide oxidoreductase family.</text>
</comment>
<dbReference type="Gene3D" id="2.60.120.10">
    <property type="entry name" value="Jelly Rolls"/>
    <property type="match status" value="1"/>
</dbReference>
<dbReference type="eggNOG" id="KOG0404">
    <property type="taxonomic scope" value="Eukaryota"/>
</dbReference>
<dbReference type="GeneID" id="27691396"/>
<dbReference type="CDD" id="cd00038">
    <property type="entry name" value="CAP_ED"/>
    <property type="match status" value="1"/>
</dbReference>
<dbReference type="PRINTS" id="PR00368">
    <property type="entry name" value="FADPNR"/>
</dbReference>
<dbReference type="InterPro" id="IPR050097">
    <property type="entry name" value="Ferredoxin-NADP_redctase_2"/>
</dbReference>
<feature type="domain" description="Cyclic nucleotide-binding" evidence="4">
    <location>
        <begin position="41"/>
        <end position="171"/>
    </location>
</feature>
<evidence type="ECO:0000259" key="4">
    <source>
        <dbReference type="PROSITE" id="PS50042"/>
    </source>
</evidence>
<dbReference type="EMBL" id="KQ257469">
    <property type="protein sequence ID" value="KNC96315.1"/>
    <property type="molecule type" value="Genomic_DNA"/>
</dbReference>
<dbReference type="InterPro" id="IPR023753">
    <property type="entry name" value="FAD/NAD-binding_dom"/>
</dbReference>
<dbReference type="OrthoDB" id="7777654at2759"/>
<name>A0A0L0H496_SPIPD</name>
<dbReference type="InterPro" id="IPR014710">
    <property type="entry name" value="RmlC-like_jellyroll"/>
</dbReference>
<sequence length="599" mass="65240">MPATTKNGPTVKPAPANFTNELASDVCRTAIPRIVRASTPSTRGLTESQRNELFPVLDQDELERLKKFGSIVHVPKDTILVHEGESNYFHVVLHGKLAIVLPYGDGTEEHIADIEDGMFTGDTDILNGRSVVRVKAAVDSEVLEISRSNVQTIIQTDVDLSDKLMRTFIARRVFLVQGHKGDIILLGSRYSSDCMRLKSFLSRNGYPYLYVDLEQDPETYNILNHFGVSEEDLPLVIGHGKDVLRCPSVCELAQYLRITSDVDEETVHETIIVGAGPAGLAAGVYAASEGLSTAMVEQEAPGGQAGSSSKIENYLGFPLGISGQDLAQAGTLQAMKFGAKFIIPAKAQQLEAGPGTLYRVHLHDKQSLKARTIIIASGAKYRRLTHIPHWEELEGIAIFYSATGLEARLCEGKEVAIIGGANSAGQAAVFLSKSVAKVHMLVRGSGLSATMSKYLVQRIEATPKIVVHTHTELVELHLSKKNGIQLEAITWENNETKQRETHPISIIFCMAGAEPNTDWLRGCSIAIDEKGFVQTGSDITPEKLHAAGWKRKRQPMLYETTLPGVFAVGDLRSGNVKRVASAVGEGSCSVQLIHRFLAE</sequence>
<dbReference type="Proteomes" id="UP000053201">
    <property type="component" value="Unassembled WGS sequence"/>
</dbReference>
<dbReference type="InterPro" id="IPR018490">
    <property type="entry name" value="cNMP-bd_dom_sf"/>
</dbReference>
<evidence type="ECO:0000313" key="5">
    <source>
        <dbReference type="EMBL" id="KNC96315.1"/>
    </source>
</evidence>
<dbReference type="Pfam" id="PF07992">
    <property type="entry name" value="Pyr_redox_2"/>
    <property type="match status" value="1"/>
</dbReference>
<dbReference type="SUPFAM" id="SSF51905">
    <property type="entry name" value="FAD/NAD(P)-binding domain"/>
    <property type="match status" value="1"/>
</dbReference>
<keyword evidence="2" id="KW-0285">Flavoprotein</keyword>
<organism evidence="5 6">
    <name type="scientific">Spizellomyces punctatus (strain DAOM BR117)</name>
    <dbReference type="NCBI Taxonomy" id="645134"/>
    <lineage>
        <taxon>Eukaryota</taxon>
        <taxon>Fungi</taxon>
        <taxon>Fungi incertae sedis</taxon>
        <taxon>Chytridiomycota</taxon>
        <taxon>Chytridiomycota incertae sedis</taxon>
        <taxon>Chytridiomycetes</taxon>
        <taxon>Spizellomycetales</taxon>
        <taxon>Spizellomycetaceae</taxon>
        <taxon>Spizellomyces</taxon>
    </lineage>
</organism>
<dbReference type="AlphaFoldDB" id="A0A0L0H496"/>
<accession>A0A0L0H496</accession>
<dbReference type="InterPro" id="IPR000595">
    <property type="entry name" value="cNMP-bd_dom"/>
</dbReference>
<evidence type="ECO:0000256" key="1">
    <source>
        <dbReference type="ARBA" id="ARBA00009333"/>
    </source>
</evidence>
<reference evidence="5 6" key="1">
    <citation type="submission" date="2009-08" db="EMBL/GenBank/DDBJ databases">
        <title>The Genome Sequence of Spizellomyces punctatus strain DAOM BR117.</title>
        <authorList>
            <consortium name="The Broad Institute Genome Sequencing Platform"/>
            <person name="Russ C."/>
            <person name="Cuomo C."/>
            <person name="Shea T."/>
            <person name="Young S.K."/>
            <person name="Zeng Q."/>
            <person name="Koehrsen M."/>
            <person name="Haas B."/>
            <person name="Borodovsky M."/>
            <person name="Guigo R."/>
            <person name="Alvarado L."/>
            <person name="Berlin A."/>
            <person name="Bochicchio J."/>
            <person name="Borenstein D."/>
            <person name="Chapman S."/>
            <person name="Chen Z."/>
            <person name="Engels R."/>
            <person name="Freedman E."/>
            <person name="Gellesch M."/>
            <person name="Goldberg J."/>
            <person name="Griggs A."/>
            <person name="Gujja S."/>
            <person name="Heiman D."/>
            <person name="Hepburn T."/>
            <person name="Howarth C."/>
            <person name="Jen D."/>
            <person name="Larson L."/>
            <person name="Lewis B."/>
            <person name="Mehta T."/>
            <person name="Park D."/>
            <person name="Pearson M."/>
            <person name="Roberts A."/>
            <person name="Saif S."/>
            <person name="Shenoy N."/>
            <person name="Sisk P."/>
            <person name="Stolte C."/>
            <person name="Sykes S."/>
            <person name="Thomson T."/>
            <person name="Walk T."/>
            <person name="White J."/>
            <person name="Yandava C."/>
            <person name="Burger G."/>
            <person name="Gray M.W."/>
            <person name="Holland P.W.H."/>
            <person name="King N."/>
            <person name="Lang F.B.F."/>
            <person name="Roger A.J."/>
            <person name="Ruiz-Trillo I."/>
            <person name="Lander E."/>
            <person name="Nusbaum C."/>
        </authorList>
    </citation>
    <scope>NUCLEOTIDE SEQUENCE [LARGE SCALE GENOMIC DNA]</scope>
    <source>
        <strain evidence="5 6">DAOM BR117</strain>
    </source>
</reference>
<dbReference type="PROSITE" id="PS50042">
    <property type="entry name" value="CNMP_BINDING_3"/>
    <property type="match status" value="1"/>
</dbReference>